<dbReference type="RefSeq" id="WP_117957275.1">
    <property type="nucleotide sequence ID" value="NZ_QRAN01000029.1"/>
</dbReference>
<reference evidence="1 2" key="1">
    <citation type="submission" date="2018-07" db="EMBL/GenBank/DDBJ databases">
        <title>Halioglobus sp. genome submission.</title>
        <authorList>
            <person name="Ye M.-Q."/>
            <person name="Du Z.-J."/>
        </authorList>
    </citation>
    <scope>NUCLEOTIDE SEQUENCE [LARGE SCALE GENOMIC DNA]</scope>
    <source>
        <strain evidence="1 2">U0301</strain>
    </source>
</reference>
<dbReference type="EMBL" id="QRAN01000029">
    <property type="protein sequence ID" value="RLQ20373.1"/>
    <property type="molecule type" value="Genomic_DNA"/>
</dbReference>
<evidence type="ECO:0008006" key="3">
    <source>
        <dbReference type="Google" id="ProtNLM"/>
    </source>
</evidence>
<sequence>MLLSVNNVVILQNLLKSFGAVIVGGLVATSANASLIELPPIDDDFGVNDVVFRVLPGDYQYADAAQLLGGNDSLSAINALNGGFAGDAWSLLDKTGESASAFFGVTFELTAQLGATSGSFELSWSETGSPGLPLSMDFVFVSKAAGNWGAYLFESIDFSSDPLSGDGLFEVTWSNNGGQAPGLSHASIYGRLVDSTRSGGEGRIPLPGTLVLVGLGLGALRIFRRPS</sequence>
<organism evidence="1 2">
    <name type="scientific">Seongchinamella sediminis</name>
    <dbReference type="NCBI Taxonomy" id="2283635"/>
    <lineage>
        <taxon>Bacteria</taxon>
        <taxon>Pseudomonadati</taxon>
        <taxon>Pseudomonadota</taxon>
        <taxon>Gammaproteobacteria</taxon>
        <taxon>Cellvibrionales</taxon>
        <taxon>Halieaceae</taxon>
        <taxon>Seongchinamella</taxon>
    </lineage>
</organism>
<gene>
    <name evidence="1" type="ORF">DWB85_17915</name>
</gene>
<dbReference type="AlphaFoldDB" id="A0A3L7DVP2"/>
<accession>A0A3L7DVP2</accession>
<evidence type="ECO:0000313" key="2">
    <source>
        <dbReference type="Proteomes" id="UP000265509"/>
    </source>
</evidence>
<evidence type="ECO:0000313" key="1">
    <source>
        <dbReference type="EMBL" id="RLQ20373.1"/>
    </source>
</evidence>
<proteinExistence type="predicted"/>
<name>A0A3L7DVP2_9GAMM</name>
<protein>
    <recommendedName>
        <fullName evidence="3">PEP-CTERM protein-sorting domain-containing protein</fullName>
    </recommendedName>
</protein>
<comment type="caution">
    <text evidence="1">The sequence shown here is derived from an EMBL/GenBank/DDBJ whole genome shotgun (WGS) entry which is preliminary data.</text>
</comment>
<dbReference type="OrthoDB" id="6369988at2"/>
<dbReference type="Proteomes" id="UP000265509">
    <property type="component" value="Unassembled WGS sequence"/>
</dbReference>
<keyword evidence="2" id="KW-1185">Reference proteome</keyword>